<feature type="binding site" evidence="8">
    <location>
        <position position="1077"/>
    </location>
    <ligand>
        <name>Zn(2+)</name>
        <dbReference type="ChEBI" id="CHEBI:29105"/>
    </ligand>
</feature>
<comment type="subcellular location">
    <subcellularLocation>
        <location evidence="1">Nucleus</location>
    </subcellularLocation>
</comment>
<feature type="region of interest" description="Disordered" evidence="9">
    <location>
        <begin position="650"/>
        <end position="697"/>
    </location>
</feature>
<reference evidence="12" key="2">
    <citation type="submission" date="2020-05" db="UniProtKB">
        <authorList>
            <consortium name="EnsemblMetazoa"/>
        </authorList>
    </citation>
    <scope>IDENTIFICATION</scope>
    <source>
        <strain evidence="12">MINIMUS1</strain>
    </source>
</reference>
<feature type="domain" description="C2H2-type" evidence="10">
    <location>
        <begin position="349"/>
        <end position="371"/>
    </location>
</feature>
<feature type="domain" description="C2H2-type" evidence="10">
    <location>
        <begin position="466"/>
        <end position="489"/>
    </location>
</feature>
<dbReference type="GO" id="GO:0000981">
    <property type="term" value="F:DNA-binding transcription factor activity, RNA polymerase II-specific"/>
    <property type="evidence" value="ECO:0007669"/>
    <property type="project" value="TreeGrafter"/>
</dbReference>
<evidence type="ECO:0000259" key="10">
    <source>
        <dbReference type="PROSITE" id="PS50157"/>
    </source>
</evidence>
<feature type="domain" description="C2H2-type" evidence="10">
    <location>
        <begin position="410"/>
        <end position="437"/>
    </location>
</feature>
<keyword evidence="4 7" id="KW-0863">Zinc-finger</keyword>
<dbReference type="GO" id="GO:0008270">
    <property type="term" value="F:zinc ion binding"/>
    <property type="evidence" value="ECO:0007669"/>
    <property type="project" value="UniProtKB-UniRule"/>
</dbReference>
<feature type="domain" description="C2H2-type" evidence="10">
    <location>
        <begin position="1383"/>
        <end position="1405"/>
    </location>
</feature>
<feature type="binding site" evidence="8">
    <location>
        <position position="515"/>
    </location>
    <ligand>
        <name>Zn(2+)</name>
        <dbReference type="ChEBI" id="CHEBI:29105"/>
    </ligand>
</feature>
<evidence type="ECO:0000256" key="6">
    <source>
        <dbReference type="ARBA" id="ARBA00023242"/>
    </source>
</evidence>
<feature type="domain" description="C2H2-type" evidence="10">
    <location>
        <begin position="438"/>
        <end position="465"/>
    </location>
</feature>
<feature type="binding site" evidence="8">
    <location>
        <position position="1031"/>
    </location>
    <ligand>
        <name>Zn(2+)</name>
        <dbReference type="ChEBI" id="CHEBI:29105"/>
    </ligand>
</feature>
<evidence type="ECO:0000256" key="9">
    <source>
        <dbReference type="SAM" id="MobiDB-lite"/>
    </source>
</evidence>
<dbReference type="GO" id="GO:0005634">
    <property type="term" value="C:nucleus"/>
    <property type="evidence" value="ECO:0007669"/>
    <property type="project" value="UniProtKB-SubCell"/>
</dbReference>
<feature type="domain" description="C2H2-type" evidence="10">
    <location>
        <begin position="295"/>
        <end position="323"/>
    </location>
</feature>
<dbReference type="EnsemblMetazoa" id="AMIN010412-RA">
    <property type="protein sequence ID" value="AMIN010412-PA"/>
    <property type="gene ID" value="AMIN010412"/>
</dbReference>
<evidence type="ECO:0000259" key="11">
    <source>
        <dbReference type="PROSITE" id="PS51915"/>
    </source>
</evidence>
<dbReference type="Proteomes" id="UP000075920">
    <property type="component" value="Unassembled WGS sequence"/>
</dbReference>
<dbReference type="GO" id="GO:0000977">
    <property type="term" value="F:RNA polymerase II transcription regulatory region sequence-specific DNA binding"/>
    <property type="evidence" value="ECO:0007669"/>
    <property type="project" value="TreeGrafter"/>
</dbReference>
<dbReference type="VEuPathDB" id="VectorBase:AMIN010412"/>
<evidence type="ECO:0000256" key="2">
    <source>
        <dbReference type="ARBA" id="ARBA00022723"/>
    </source>
</evidence>
<feature type="compositionally biased region" description="Basic and acidic residues" evidence="9">
    <location>
        <begin position="1184"/>
        <end position="1200"/>
    </location>
</feature>
<feature type="binding site" evidence="8">
    <location>
        <position position="518"/>
    </location>
    <ligand>
        <name>Zn(2+)</name>
        <dbReference type="ChEBI" id="CHEBI:29105"/>
    </ligand>
</feature>
<organism evidence="12 13">
    <name type="scientific">Anopheles minimus</name>
    <dbReference type="NCBI Taxonomy" id="112268"/>
    <lineage>
        <taxon>Eukaryota</taxon>
        <taxon>Metazoa</taxon>
        <taxon>Ecdysozoa</taxon>
        <taxon>Arthropoda</taxon>
        <taxon>Hexapoda</taxon>
        <taxon>Insecta</taxon>
        <taxon>Pterygota</taxon>
        <taxon>Neoptera</taxon>
        <taxon>Endopterygota</taxon>
        <taxon>Diptera</taxon>
        <taxon>Nematocera</taxon>
        <taxon>Culicoidea</taxon>
        <taxon>Culicidae</taxon>
        <taxon>Anophelinae</taxon>
        <taxon>Anopheles</taxon>
    </lineage>
</organism>
<dbReference type="Pfam" id="PF07776">
    <property type="entry name" value="zf-AD"/>
    <property type="match status" value="3"/>
</dbReference>
<feature type="compositionally biased region" description="Basic and acidic residues" evidence="9">
    <location>
        <begin position="121"/>
        <end position="140"/>
    </location>
</feature>
<dbReference type="Pfam" id="PF00096">
    <property type="entry name" value="zf-C2H2"/>
    <property type="match status" value="6"/>
</dbReference>
<feature type="binding site" evidence="8">
    <location>
        <position position="562"/>
    </location>
    <ligand>
        <name>Zn(2+)</name>
        <dbReference type="ChEBI" id="CHEBI:29105"/>
    </ligand>
</feature>
<feature type="domain" description="ZAD" evidence="11">
    <location>
        <begin position="513"/>
        <end position="586"/>
    </location>
</feature>
<dbReference type="FunFam" id="3.30.160.60:FF:000145">
    <property type="entry name" value="Zinc finger protein 574"/>
    <property type="match status" value="2"/>
</dbReference>
<dbReference type="SUPFAM" id="SSF57716">
    <property type="entry name" value="Glucocorticoid receptor-like (DNA-binding domain)"/>
    <property type="match status" value="1"/>
</dbReference>
<proteinExistence type="predicted"/>
<reference evidence="13" key="1">
    <citation type="submission" date="2013-03" db="EMBL/GenBank/DDBJ databases">
        <title>The Genome Sequence of Anopheles minimus MINIMUS1.</title>
        <authorList>
            <consortium name="The Broad Institute Genomics Platform"/>
            <person name="Neafsey D.E."/>
            <person name="Walton C."/>
            <person name="Walker B."/>
            <person name="Young S.K."/>
            <person name="Zeng Q."/>
            <person name="Gargeya S."/>
            <person name="Fitzgerald M."/>
            <person name="Haas B."/>
            <person name="Abouelleil A."/>
            <person name="Allen A.W."/>
            <person name="Alvarado L."/>
            <person name="Arachchi H.M."/>
            <person name="Berlin A.M."/>
            <person name="Chapman S.B."/>
            <person name="Gainer-Dewar J."/>
            <person name="Goldberg J."/>
            <person name="Griggs A."/>
            <person name="Gujja S."/>
            <person name="Hansen M."/>
            <person name="Howarth C."/>
            <person name="Imamovic A."/>
            <person name="Ireland A."/>
            <person name="Larimer J."/>
            <person name="McCowan C."/>
            <person name="Murphy C."/>
            <person name="Pearson M."/>
            <person name="Poon T.W."/>
            <person name="Priest M."/>
            <person name="Roberts A."/>
            <person name="Saif S."/>
            <person name="Shea T."/>
            <person name="Sisk P."/>
            <person name="Sykes S."/>
            <person name="Wortman J."/>
            <person name="Nusbaum C."/>
            <person name="Birren B."/>
        </authorList>
    </citation>
    <scope>NUCLEOTIDE SEQUENCE [LARGE SCALE GENOMIC DNA]</scope>
    <source>
        <strain evidence="13">MINIMUS1</strain>
    </source>
</reference>
<dbReference type="PROSITE" id="PS00028">
    <property type="entry name" value="ZINC_FINGER_C2H2_1"/>
    <property type="match status" value="16"/>
</dbReference>
<evidence type="ECO:0000313" key="12">
    <source>
        <dbReference type="EnsemblMetazoa" id="AMIN010412-PA"/>
    </source>
</evidence>
<dbReference type="Gene3D" id="3.40.1800.20">
    <property type="match status" value="3"/>
</dbReference>
<evidence type="ECO:0000256" key="4">
    <source>
        <dbReference type="ARBA" id="ARBA00022771"/>
    </source>
</evidence>
<feature type="compositionally biased region" description="Basic and acidic residues" evidence="9">
    <location>
        <begin position="147"/>
        <end position="156"/>
    </location>
</feature>
<keyword evidence="3" id="KW-0677">Repeat</keyword>
<feature type="domain" description="C2H2-type" evidence="10">
    <location>
        <begin position="1329"/>
        <end position="1357"/>
    </location>
</feature>
<feature type="binding site" evidence="8">
    <location>
        <position position="559"/>
    </location>
    <ligand>
        <name>Zn(2+)</name>
        <dbReference type="ChEBI" id="CHEBI:29105"/>
    </ligand>
</feature>
<dbReference type="SUPFAM" id="SSF57667">
    <property type="entry name" value="beta-beta-alpha zinc fingers"/>
    <property type="match status" value="12"/>
</dbReference>
<feature type="domain" description="C2H2-type" evidence="10">
    <location>
        <begin position="891"/>
        <end position="919"/>
    </location>
</feature>
<dbReference type="InterPro" id="IPR013087">
    <property type="entry name" value="Znf_C2H2_type"/>
</dbReference>
<dbReference type="SMART" id="SM00868">
    <property type="entry name" value="zf-AD"/>
    <property type="match status" value="3"/>
</dbReference>
<evidence type="ECO:0000256" key="3">
    <source>
        <dbReference type="ARBA" id="ARBA00022737"/>
    </source>
</evidence>
<dbReference type="Gene3D" id="3.30.160.60">
    <property type="entry name" value="Classic Zinc Finger"/>
    <property type="match status" value="12"/>
</dbReference>
<evidence type="ECO:0000256" key="8">
    <source>
        <dbReference type="PROSITE-ProRule" id="PRU01263"/>
    </source>
</evidence>
<feature type="compositionally biased region" description="Basic and acidic residues" evidence="9">
    <location>
        <begin position="1157"/>
        <end position="1170"/>
    </location>
</feature>
<dbReference type="PANTHER" id="PTHR24379:SF127">
    <property type="entry name" value="BLOODY FINGERS-RELATED"/>
    <property type="match status" value="1"/>
</dbReference>
<dbReference type="InterPro" id="IPR036236">
    <property type="entry name" value="Znf_C2H2_sf"/>
</dbReference>
<protein>
    <submittedName>
        <fullName evidence="12">Uncharacterized protein</fullName>
    </submittedName>
</protein>
<evidence type="ECO:0000256" key="7">
    <source>
        <dbReference type="PROSITE-ProRule" id="PRU00042"/>
    </source>
</evidence>
<feature type="region of interest" description="Disordered" evidence="9">
    <location>
        <begin position="121"/>
        <end position="187"/>
    </location>
</feature>
<feature type="domain" description="C2H2-type" evidence="10">
    <location>
        <begin position="805"/>
        <end position="833"/>
    </location>
</feature>
<dbReference type="PROSITE" id="PS51915">
    <property type="entry name" value="ZAD"/>
    <property type="match status" value="2"/>
</dbReference>
<accession>A0A182WJ58</accession>
<name>A0A182WJ58_9DIPT</name>
<feature type="binding site" evidence="8">
    <location>
        <position position="1034"/>
    </location>
    <ligand>
        <name>Zn(2+)</name>
        <dbReference type="ChEBI" id="CHEBI:29105"/>
    </ligand>
</feature>
<dbReference type="STRING" id="112268.A0A182WJ58"/>
<dbReference type="InterPro" id="IPR012934">
    <property type="entry name" value="Znf_AD"/>
</dbReference>
<keyword evidence="2 8" id="KW-0479">Metal-binding</keyword>
<feature type="domain" description="ZAD" evidence="11">
    <location>
        <begin position="1029"/>
        <end position="1104"/>
    </location>
</feature>
<evidence type="ECO:0000256" key="1">
    <source>
        <dbReference type="ARBA" id="ARBA00004123"/>
    </source>
</evidence>
<dbReference type="Pfam" id="PF13894">
    <property type="entry name" value="zf-C2H2_4"/>
    <property type="match status" value="2"/>
</dbReference>
<dbReference type="PANTHER" id="PTHR24379">
    <property type="entry name" value="KRAB AND ZINC FINGER DOMAIN-CONTAINING"/>
    <property type="match status" value="1"/>
</dbReference>
<evidence type="ECO:0000256" key="5">
    <source>
        <dbReference type="ARBA" id="ARBA00022833"/>
    </source>
</evidence>
<keyword evidence="6" id="KW-0539">Nucleus</keyword>
<feature type="domain" description="C2H2-type" evidence="10">
    <location>
        <begin position="1415"/>
        <end position="1443"/>
    </location>
</feature>
<evidence type="ECO:0000313" key="13">
    <source>
        <dbReference type="Proteomes" id="UP000075920"/>
    </source>
</evidence>
<feature type="binding site" evidence="8">
    <location>
        <position position="1080"/>
    </location>
    <ligand>
        <name>Zn(2+)</name>
        <dbReference type="ChEBI" id="CHEBI:29105"/>
    </ligand>
</feature>
<keyword evidence="5 8" id="KW-0862">Zinc</keyword>
<feature type="region of interest" description="Disordered" evidence="9">
    <location>
        <begin position="1156"/>
        <end position="1222"/>
    </location>
</feature>
<dbReference type="SMART" id="SM00355">
    <property type="entry name" value="ZnF_C2H2"/>
    <property type="match status" value="29"/>
</dbReference>
<feature type="domain" description="C2H2-type" evidence="10">
    <location>
        <begin position="978"/>
        <end position="1001"/>
    </location>
</feature>
<feature type="domain" description="C2H2-type" evidence="10">
    <location>
        <begin position="381"/>
        <end position="409"/>
    </location>
</feature>
<feature type="domain" description="C2H2-type" evidence="10">
    <location>
        <begin position="1474"/>
        <end position="1493"/>
    </location>
</feature>
<feature type="domain" description="C2H2-type" evidence="10">
    <location>
        <begin position="950"/>
        <end position="977"/>
    </location>
</feature>
<dbReference type="PROSITE" id="PS50157">
    <property type="entry name" value="ZINC_FINGER_C2H2_2"/>
    <property type="match status" value="15"/>
</dbReference>
<keyword evidence="13" id="KW-1185">Reference proteome</keyword>
<feature type="domain" description="C2H2-type" evidence="10">
    <location>
        <begin position="859"/>
        <end position="881"/>
    </location>
</feature>
<sequence>MAFDKGEKPRNTKGKGVPFEHLCDVCLRKDSECFDKEHPIFDGKNILAIVAQHLDIKITLTRVCQRCWNSLEEFDAFYRMVNEQHHPKIDPPDQLKVCVDPDDVLGVEFVEIKHEPLEDKDLMVKEEKEPLPETDCDKLLPEQSVVIDHDQDKAMNDDSSSISSDESVDSYTPHPTRGTGKSTGKKEPKVDTEILDFYKRLVCEVCDGERMLAGEPSIEYSNLRELNKHMRKVHDQVVATSIKCLMCDKRLRYRAKLLEHRDMHLYPDRFRCVVCQEVHQNMAEHMKNKHQERTYCCEECGKRFPFKARLTAHVKKMHTTKDVVCDHCQKSFSKYTIDDHKRAVHQSKFICEHCPRTFKSRFSLEQHMEEHVAGLRKSMAATCDKCGVVLRDKYTLQSHIKRMHTEHAPVSCVSCGKVFKSKHNLNAHLANVCTERTFPCPICDKQFKKKIKLKEHMTTHTKSALYQCPYCPKTFSFETQLYTHRKQAHYEQWLEMQRKRKEGVRIHALTMATKCEVCFSRTECDVKEMFADENKHIVGIIEKHLGFEIPQAEESSWLCIKCWDALQEFHKFYCEVESARQRESEAEPVEKDEDDIADSLEPKYRTEFFEVKLEPLEMMENIEQEDVNCTDEKPLHCAFVKCEDSIDIDPTAPTSDEEALQGDKSDSSSADGIKKVLKKKQKKPHTDDEVKQSKSIAQKEEDESLIGFYKRIVCEECDHQRMMVGDPQIDFGTWRALLRHTKEVHKHDKVYVKCPLCELKLRTKQTLIQHKDCHENPEKYRCALCSEIHQNMKEHLQNKHQERQFCCDVCGKKFPFKKRLTVHMKKMHVEKDIICDQCQKPFTKYTIEDHKRSVHTARFVCEHCPKTFNSRFRLLQHMEEHDESLRNSTSVPCTICGQVMRDKYILTRHIKLMHTVQPSVSCTTCGKTFKCKRNLSVHMTNVCMEPTRLFPCTICGKEFRRRNKLKEHMSTHTGKPVYKCSFCPETFRQDTHLYYHRKNAHYEQWLEMQQQRKEGSQGLAISAMEDAPRQCRTCLSVSESEYLSIFAEENKAKRIDSVIATHLGFEVTATTESEWICQCCWSKLEEFHHFYVTVQETRKQQTSLADGESINAKASSVSPTICNGPAYSTEFLEVKEEPFDIEEEYQDDGFSLAASSPREKLLSCDDIKSEESEESESDSSQPPEGRKKREKTTRLRERSRSSKQSAGERLAKRKAGGRFPADPEEDRNILQFYKRIVCEVCDNKRMMVGEPLIEYATWGELLRHTKEQHGHYKIFVQCPVCEMKLRTKVTLVQHMDMHQNPEKYRCEVCGEVFQNMKEHMQNKHEERQFSCDLCGSKFPFKKRLVVHMKKMHAEKNVTCDQCQKSFTRYTIEDHRRSVHMARFVCEHCPKTFKIRFRLHKHMQEHDKSLRISTSVPCPTCGQVMGDKYILRQHIKHMHNEQQAVDCETCGKTFKNYRNLKIHLTNVCMKPIQLHPCAICGKQFRHKNKLKDHMASCMPN</sequence>